<dbReference type="CDD" id="cd06267">
    <property type="entry name" value="PBP1_LacI_sugar_binding-like"/>
    <property type="match status" value="1"/>
</dbReference>
<evidence type="ECO:0000256" key="2">
    <source>
        <dbReference type="ARBA" id="ARBA00023125"/>
    </source>
</evidence>
<name>A0ABT2LT46_9HYPH</name>
<dbReference type="InterPro" id="IPR000843">
    <property type="entry name" value="HTH_LacI"/>
</dbReference>
<dbReference type="Pfam" id="PF00356">
    <property type="entry name" value="LacI"/>
    <property type="match status" value="1"/>
</dbReference>
<keyword evidence="2" id="KW-0238">DNA-binding</keyword>
<dbReference type="PANTHER" id="PTHR30146:SF138">
    <property type="entry name" value="TRANSCRIPTIONAL REGULATORY PROTEIN"/>
    <property type="match status" value="1"/>
</dbReference>
<dbReference type="RefSeq" id="WP_260906311.1">
    <property type="nucleotide sequence ID" value="NZ_JAOCZP010000008.1"/>
</dbReference>
<organism evidence="5 6">
    <name type="scientific">Chelativorans salis</name>
    <dbReference type="NCBI Taxonomy" id="2978478"/>
    <lineage>
        <taxon>Bacteria</taxon>
        <taxon>Pseudomonadati</taxon>
        <taxon>Pseudomonadota</taxon>
        <taxon>Alphaproteobacteria</taxon>
        <taxon>Hyphomicrobiales</taxon>
        <taxon>Phyllobacteriaceae</taxon>
        <taxon>Chelativorans</taxon>
    </lineage>
</organism>
<sequence length="356" mass="38665">MQKTSIKKRVTLKDVANAVGVHVSTVSRALDPRTRHLITPEVAEQILKASERLDYRQNAAAYSLKTNRTRTIGVVVPDITNPVFPPIIRGVEDALASRGYVAILGNTDGDMRRETGLVETFRSRGVDGLILASVEREDAAVSKLAAEGLPVITVNRRVDDSTVASVVNDEAEGIRRVLTHLVSLGHRRVANIAGPQSLSTGAARYAGFEKYRGPMGLVDDRDLVVFANAFNEAEGERCVEELLACGAEFTAIVCSNDRLAVGAIAALSRHGLRCPEDVSVTGYNDMPMVERMQPPLTTIRIQSNKVGFEAGQLLVKMIERPPGEYEAEHIVLPIELIVRGSTRAIRPPNGRGRETG</sequence>
<dbReference type="EMBL" id="JAOCZP010000008">
    <property type="protein sequence ID" value="MCT7377690.1"/>
    <property type="molecule type" value="Genomic_DNA"/>
</dbReference>
<dbReference type="SUPFAM" id="SSF53822">
    <property type="entry name" value="Periplasmic binding protein-like I"/>
    <property type="match status" value="1"/>
</dbReference>
<evidence type="ECO:0000259" key="4">
    <source>
        <dbReference type="PROSITE" id="PS50932"/>
    </source>
</evidence>
<dbReference type="SUPFAM" id="SSF47413">
    <property type="entry name" value="lambda repressor-like DNA-binding domains"/>
    <property type="match status" value="1"/>
</dbReference>
<evidence type="ECO:0000313" key="6">
    <source>
        <dbReference type="Proteomes" id="UP001320831"/>
    </source>
</evidence>
<keyword evidence="1" id="KW-0805">Transcription regulation</keyword>
<dbReference type="InterPro" id="IPR028082">
    <property type="entry name" value="Peripla_BP_I"/>
</dbReference>
<dbReference type="Proteomes" id="UP001320831">
    <property type="component" value="Unassembled WGS sequence"/>
</dbReference>
<dbReference type="Pfam" id="PF00532">
    <property type="entry name" value="Peripla_BP_1"/>
    <property type="match status" value="1"/>
</dbReference>
<dbReference type="PANTHER" id="PTHR30146">
    <property type="entry name" value="LACI-RELATED TRANSCRIPTIONAL REPRESSOR"/>
    <property type="match status" value="1"/>
</dbReference>
<keyword evidence="3" id="KW-0804">Transcription</keyword>
<reference evidence="5 6" key="1">
    <citation type="submission" date="2022-09" db="EMBL/GenBank/DDBJ databases">
        <title>Chelativorans salina sp. nov., a novel slightly halophilic bacterium isolated from a saline lake sediment enrichment.</title>
        <authorList>
            <person name="Gao L."/>
            <person name="Fang B.-Z."/>
            <person name="Li W.-J."/>
        </authorList>
    </citation>
    <scope>NUCLEOTIDE SEQUENCE [LARGE SCALE GENOMIC DNA]</scope>
    <source>
        <strain evidence="5 6">EGI FJ00035</strain>
    </source>
</reference>
<keyword evidence="6" id="KW-1185">Reference proteome</keyword>
<evidence type="ECO:0000256" key="1">
    <source>
        <dbReference type="ARBA" id="ARBA00023015"/>
    </source>
</evidence>
<dbReference type="CDD" id="cd01392">
    <property type="entry name" value="HTH_LacI"/>
    <property type="match status" value="1"/>
</dbReference>
<protein>
    <submittedName>
        <fullName evidence="5">LacI family transcriptional regulator</fullName>
    </submittedName>
</protein>
<feature type="domain" description="HTH lacI-type" evidence="4">
    <location>
        <begin position="10"/>
        <end position="66"/>
    </location>
</feature>
<dbReference type="Gene3D" id="1.10.260.40">
    <property type="entry name" value="lambda repressor-like DNA-binding domains"/>
    <property type="match status" value="1"/>
</dbReference>
<evidence type="ECO:0000313" key="5">
    <source>
        <dbReference type="EMBL" id="MCT7377690.1"/>
    </source>
</evidence>
<dbReference type="Gene3D" id="3.40.50.2300">
    <property type="match status" value="2"/>
</dbReference>
<accession>A0ABT2LT46</accession>
<dbReference type="InterPro" id="IPR010982">
    <property type="entry name" value="Lambda_DNA-bd_dom_sf"/>
</dbReference>
<dbReference type="PROSITE" id="PS50932">
    <property type="entry name" value="HTH_LACI_2"/>
    <property type="match status" value="1"/>
</dbReference>
<dbReference type="InterPro" id="IPR001761">
    <property type="entry name" value="Peripla_BP/Lac1_sug-bd_dom"/>
</dbReference>
<comment type="caution">
    <text evidence="5">The sequence shown here is derived from an EMBL/GenBank/DDBJ whole genome shotgun (WGS) entry which is preliminary data.</text>
</comment>
<dbReference type="SMART" id="SM00354">
    <property type="entry name" value="HTH_LACI"/>
    <property type="match status" value="1"/>
</dbReference>
<proteinExistence type="predicted"/>
<evidence type="ECO:0000256" key="3">
    <source>
        <dbReference type="ARBA" id="ARBA00023163"/>
    </source>
</evidence>
<gene>
    <name evidence="5" type="ORF">N5A92_21955</name>
</gene>